<evidence type="ECO:0000256" key="7">
    <source>
        <dbReference type="ARBA" id="ARBA00023017"/>
    </source>
</evidence>
<dbReference type="FunFam" id="1.20.140.100:FF:000001">
    <property type="entry name" value="dynein heavy chain 17, axonemal"/>
    <property type="match status" value="1"/>
</dbReference>
<dbReference type="GO" id="GO:0007018">
    <property type="term" value="P:microtubule-based movement"/>
    <property type="evidence" value="ECO:0007669"/>
    <property type="project" value="InterPro"/>
</dbReference>
<keyword evidence="3" id="KW-0963">Cytoplasm</keyword>
<keyword evidence="8 13" id="KW-0175">Coiled coil</keyword>
<evidence type="ECO:0000256" key="3">
    <source>
        <dbReference type="ARBA" id="ARBA00022490"/>
    </source>
</evidence>
<dbReference type="InterPro" id="IPR026983">
    <property type="entry name" value="DHC"/>
</dbReference>
<evidence type="ECO:0008006" key="21">
    <source>
        <dbReference type="Google" id="ProtNLM"/>
    </source>
</evidence>
<keyword evidence="11" id="KW-0206">Cytoskeleton</keyword>
<dbReference type="GO" id="GO:0045505">
    <property type="term" value="F:dynein intermediate chain binding"/>
    <property type="evidence" value="ECO:0007669"/>
    <property type="project" value="InterPro"/>
</dbReference>
<evidence type="ECO:0000313" key="20">
    <source>
        <dbReference type="Proteomes" id="UP001221898"/>
    </source>
</evidence>
<dbReference type="InterPro" id="IPR042222">
    <property type="entry name" value="Dynein_2_N"/>
</dbReference>
<name>A0AAD7W1R0_9TELE</name>
<evidence type="ECO:0000256" key="5">
    <source>
        <dbReference type="ARBA" id="ARBA00022741"/>
    </source>
</evidence>
<accession>A0AAD7W1R0</accession>
<evidence type="ECO:0000256" key="14">
    <source>
        <dbReference type="SAM" id="MobiDB-lite"/>
    </source>
</evidence>
<evidence type="ECO:0000256" key="6">
    <source>
        <dbReference type="ARBA" id="ARBA00022840"/>
    </source>
</evidence>
<feature type="domain" description="Dynein heavy chain linker" evidence="15">
    <location>
        <begin position="157"/>
        <end position="349"/>
    </location>
</feature>
<dbReference type="GO" id="GO:0030286">
    <property type="term" value="C:dynein complex"/>
    <property type="evidence" value="ECO:0007669"/>
    <property type="project" value="UniProtKB-KW"/>
</dbReference>
<dbReference type="GO" id="GO:0005524">
    <property type="term" value="F:ATP binding"/>
    <property type="evidence" value="ECO:0007669"/>
    <property type="project" value="UniProtKB-KW"/>
</dbReference>
<dbReference type="Pfam" id="PF12777">
    <property type="entry name" value="MT"/>
    <property type="match status" value="1"/>
</dbReference>
<dbReference type="Gene3D" id="3.40.50.300">
    <property type="entry name" value="P-loop containing nucleotide triphosphate hydrolases"/>
    <property type="match status" value="4"/>
</dbReference>
<keyword evidence="5" id="KW-0547">Nucleotide-binding</keyword>
<dbReference type="Gene3D" id="1.20.140.100">
    <property type="entry name" value="Dynein heavy chain, N-terminal domain 2"/>
    <property type="match status" value="1"/>
</dbReference>
<keyword evidence="9" id="KW-0969">Cilium</keyword>
<evidence type="ECO:0000256" key="11">
    <source>
        <dbReference type="ARBA" id="ARBA00023212"/>
    </source>
</evidence>
<dbReference type="GO" id="GO:0051959">
    <property type="term" value="F:dynein light intermediate chain binding"/>
    <property type="evidence" value="ECO:0007669"/>
    <property type="project" value="InterPro"/>
</dbReference>
<dbReference type="SUPFAM" id="SSF52540">
    <property type="entry name" value="P-loop containing nucleoside triphosphate hydrolases"/>
    <property type="match status" value="3"/>
</dbReference>
<dbReference type="InterPro" id="IPR024317">
    <property type="entry name" value="Dynein_heavy_chain_D4_dom"/>
</dbReference>
<feature type="compositionally biased region" description="Basic and acidic residues" evidence="14">
    <location>
        <begin position="981"/>
        <end position="995"/>
    </location>
</feature>
<dbReference type="FunFam" id="3.20.180.20:FF:000003">
    <property type="entry name" value="Dynein heavy chain 12, axonemal"/>
    <property type="match status" value="1"/>
</dbReference>
<feature type="domain" description="Dynein heavy chain linker" evidence="15">
    <location>
        <begin position="1"/>
        <end position="151"/>
    </location>
</feature>
<dbReference type="FunFam" id="1.20.920.20:FF:000006">
    <property type="entry name" value="Dynein, axonemal, heavy chain 6"/>
    <property type="match status" value="1"/>
</dbReference>
<evidence type="ECO:0000256" key="1">
    <source>
        <dbReference type="ARBA" id="ARBA00004430"/>
    </source>
</evidence>
<keyword evidence="10" id="KW-0505">Motor protein</keyword>
<feature type="domain" description="Dynein heavy chain hydrolytic ATP-binding dynein motor region" evidence="16">
    <location>
        <begin position="475"/>
        <end position="719"/>
    </location>
</feature>
<feature type="domain" description="Dynein heavy chain coiled coil stalk" evidence="17">
    <location>
        <begin position="1621"/>
        <end position="1969"/>
    </location>
</feature>
<evidence type="ECO:0000256" key="2">
    <source>
        <dbReference type="ARBA" id="ARBA00008887"/>
    </source>
</evidence>
<dbReference type="EMBL" id="JAINUG010000419">
    <property type="protein sequence ID" value="KAJ8372019.1"/>
    <property type="molecule type" value="Genomic_DNA"/>
</dbReference>
<dbReference type="FunFam" id="1.20.920.30:FF:000002">
    <property type="entry name" value="Dynein axonemal heavy chain 3"/>
    <property type="match status" value="1"/>
</dbReference>
<evidence type="ECO:0000259" key="16">
    <source>
        <dbReference type="Pfam" id="PF12774"/>
    </source>
</evidence>
<dbReference type="FunFam" id="3.40.50.300:FF:002141">
    <property type="entry name" value="Dynein heavy chain"/>
    <property type="match status" value="1"/>
</dbReference>
<evidence type="ECO:0000259" key="17">
    <source>
        <dbReference type="Pfam" id="PF12777"/>
    </source>
</evidence>
<dbReference type="PANTHER" id="PTHR22878:SF70">
    <property type="entry name" value="DYNEIN HEAVY CHAIN 2, AXONEMAL"/>
    <property type="match status" value="1"/>
</dbReference>
<dbReference type="Pfam" id="PF12775">
    <property type="entry name" value="AAA_7"/>
    <property type="match status" value="1"/>
</dbReference>
<dbReference type="Pfam" id="PF12774">
    <property type="entry name" value="AAA_6"/>
    <property type="match status" value="2"/>
</dbReference>
<dbReference type="Gene3D" id="1.20.920.20">
    <property type="match status" value="1"/>
</dbReference>
<evidence type="ECO:0000256" key="12">
    <source>
        <dbReference type="ARBA" id="ARBA00023273"/>
    </source>
</evidence>
<evidence type="ECO:0000256" key="4">
    <source>
        <dbReference type="ARBA" id="ARBA00022701"/>
    </source>
</evidence>
<dbReference type="Gene3D" id="1.20.920.30">
    <property type="match status" value="1"/>
</dbReference>
<dbReference type="InterPro" id="IPR035699">
    <property type="entry name" value="AAA_6"/>
</dbReference>
<comment type="subcellular location">
    <subcellularLocation>
        <location evidence="1">Cytoplasm</location>
        <location evidence="1">Cytoskeleton</location>
        <location evidence="1">Cilium axoneme</location>
    </subcellularLocation>
</comment>
<organism evidence="19 20">
    <name type="scientific">Aldrovandia affinis</name>
    <dbReference type="NCBI Taxonomy" id="143900"/>
    <lineage>
        <taxon>Eukaryota</taxon>
        <taxon>Metazoa</taxon>
        <taxon>Chordata</taxon>
        <taxon>Craniata</taxon>
        <taxon>Vertebrata</taxon>
        <taxon>Euteleostomi</taxon>
        <taxon>Actinopterygii</taxon>
        <taxon>Neopterygii</taxon>
        <taxon>Teleostei</taxon>
        <taxon>Notacanthiformes</taxon>
        <taxon>Halosauridae</taxon>
        <taxon>Aldrovandia</taxon>
    </lineage>
</organism>
<dbReference type="InterPro" id="IPR027417">
    <property type="entry name" value="P-loop_NTPase"/>
</dbReference>
<keyword evidence="6" id="KW-0067">ATP-binding</keyword>
<dbReference type="FunFam" id="3.40.50.300:FF:001112">
    <property type="entry name" value="Dynein heavy chain 12, axonemal"/>
    <property type="match status" value="1"/>
</dbReference>
<evidence type="ECO:0000259" key="15">
    <source>
        <dbReference type="Pfam" id="PF08393"/>
    </source>
</evidence>
<dbReference type="InterPro" id="IPR042228">
    <property type="entry name" value="Dynein_linker_3"/>
</dbReference>
<feature type="coiled-coil region" evidence="13">
    <location>
        <begin position="1865"/>
        <end position="1913"/>
    </location>
</feature>
<evidence type="ECO:0000256" key="10">
    <source>
        <dbReference type="ARBA" id="ARBA00023175"/>
    </source>
</evidence>
<keyword evidence="4" id="KW-0493">Microtubule</keyword>
<reference evidence="19" key="1">
    <citation type="journal article" date="2023" name="Science">
        <title>Genome structures resolve the early diversification of teleost fishes.</title>
        <authorList>
            <person name="Parey E."/>
            <person name="Louis A."/>
            <person name="Montfort J."/>
            <person name="Bouchez O."/>
            <person name="Roques C."/>
            <person name="Iampietro C."/>
            <person name="Lluch J."/>
            <person name="Castinel A."/>
            <person name="Donnadieu C."/>
            <person name="Desvignes T."/>
            <person name="Floi Bucao C."/>
            <person name="Jouanno E."/>
            <person name="Wen M."/>
            <person name="Mejri S."/>
            <person name="Dirks R."/>
            <person name="Jansen H."/>
            <person name="Henkel C."/>
            <person name="Chen W.J."/>
            <person name="Zahm M."/>
            <person name="Cabau C."/>
            <person name="Klopp C."/>
            <person name="Thompson A.W."/>
            <person name="Robinson-Rechavi M."/>
            <person name="Braasch I."/>
            <person name="Lecointre G."/>
            <person name="Bobe J."/>
            <person name="Postlethwait J.H."/>
            <person name="Berthelot C."/>
            <person name="Roest Crollius H."/>
            <person name="Guiguen Y."/>
        </authorList>
    </citation>
    <scope>NUCLEOTIDE SEQUENCE</scope>
    <source>
        <strain evidence="19">NC1722</strain>
    </source>
</reference>
<dbReference type="FunFam" id="3.40.50.300:FF:000044">
    <property type="entry name" value="Dynein heavy chain 5, axonemal"/>
    <property type="match status" value="1"/>
</dbReference>
<dbReference type="Proteomes" id="UP001221898">
    <property type="component" value="Unassembled WGS sequence"/>
</dbReference>
<feature type="region of interest" description="Disordered" evidence="14">
    <location>
        <begin position="976"/>
        <end position="995"/>
    </location>
</feature>
<gene>
    <name evidence="19" type="ORF">AAFF_G00295310</name>
</gene>
<keyword evidence="7" id="KW-0243">Dynein</keyword>
<feature type="domain" description="Dynein heavy chain AAA module D4" evidence="18">
    <location>
        <begin position="1347"/>
        <end position="1607"/>
    </location>
</feature>
<comment type="caution">
    <text evidence="19">The sequence shown here is derived from an EMBL/GenBank/DDBJ whole genome shotgun (WGS) entry which is preliminary data.</text>
</comment>
<evidence type="ECO:0000256" key="9">
    <source>
        <dbReference type="ARBA" id="ARBA00023069"/>
    </source>
</evidence>
<comment type="similarity">
    <text evidence="2">Belongs to the dynein heavy chain family.</text>
</comment>
<sequence length="1989" mass="225975">MEAEVDDFFREVYKMLKGFRQKQKKEKQEAGTPGLEEEDSSSVLICARVMEQVKDFKVLQTPQTAVAENIPMVCTLCNPGIRVRHWADMSGIVGYDLTPDSGTTLRKLLKQNLSCHLEQFEAISAAASKEFSLEKAMQTMVEMWDTHTLSTIIPTVWEERLIRIQDTIDEWLKVQAQWLYLEPIFSSEDIMQQMPEEGQLFQSVSAHWRDVMKHCVKDPKVLPATSLPGLLEKLQDSNSLLDTIMKGLNAYLEKKRLFFPRFFFLSNDEMLEILSETKDPLRVQPHLKKCFEGIAKLDFLPNLDIQAMYSSEGERVALLELVSTAEARGAVEKWLLQVEDVMLRSVRDEAYPESVRSEWVRAWPGQVVLCTSQMFWTLEVHEAIGSGPEGLKRYSQQLHEQLNAIVELVRGTLPKQTRTTLGALVTIDVHARDVVLEMIEKGVSHETDFQWLAQLRYYWNNSNVRVRIINCDVKYAYEYLGNCPRLVITPLTDRCYRTLIGAFYLSLGGAPEGPAGTGKTETTKDLAKALAVQCVVFNCSDGLDYLAMGKVHLSYFFQRPGIVGAWACFDEFNRIELEVLSVVAQQILCIQRAIEMKMEYFDFEGTELRLNPNCFVAITMNPGYAGRSELPDNLKVLFRTVAMMVPNYALIAEISLYSYGFLNAKPLSVKIVMTYRLCSEQLSSQFHYDYGMRAVKAVLVAAGNLKLKFPDENEDILLFLECAHECCQKHNVQPVQVFLDKMIQTYEMMIVRHGFMLVGEPFAGKTKVLHVLADTLTLMNERGYNEEERVLFRTVNPKSITMGQLFGQFDPVSHEWEDGIVANMFREFASSETPDRKWVVFDGPIDTLWIESMNTVLDDNKKASLCLMSGEIIQMSNQMSLIFEAMDLSQASPATVSRCGMIYMEPSQLGWEPILTSWQNTLPDLLQEVVTTNNSNTVVSLTRLFQMLLSDPLQQDSAHKNIRSWIMRQPGEVRWLPEGNPLREDGGPPRPEELGKWECPFEETGLVYDYSFEFEGRGRWVHWNEEIKNINLGDKDTKVQDIIVPTIDTVRYTYLMDLCIQSGTEAHEQPGQGAIPALFINFSARTSANQSQNIIMSRLDKRRKGVFGPPMGKRCVIFVDDMNMPALEQFGAQPPVELLRQYFDHGNWYDLKDTSTITLVDLQLISAMGPPGGGRNAVTPRFLRHFNICSMNTFSDSTMVHIFSNIVSFHLRNHAFPPEYFTMGNHIVTATMEKESLETKHTMIHLFVHEVFRVFYDRLVDDRDRQWLFQLMNGIVKEHFRESFGSVFDYLKQDNRPDMRNLLFGDYMNPDAEDSERLYAEVPSMESFSQVVELCLDEYNQTHKTRMNLVIFRYVLEHLSRISRVLKQPGGNALLVGVGGSGRQSLTRLATSMARMTFVQPEISKSYGMNEWRDDLKRLLKSAGVKGEQTVFLLTDAQIKEESFLEDVDSLLNTGEVPNIFAVDEKQEIMEAVRPFAQASNRDAELSPLALFAFFVTRCRENLHIVVAFSPIGDAFRNRLRQFPSLINCCTIDWFQPWPEEALERVAYKFLESLELSDREREEVILLCKTFHTSAIQLSHRFLSELGRHNYVTPTSYLELIAAFRQLLTQKRDTVMKAKKRYTNGLDKLAFAESQVGEMKKELVDLQPKLEVAKVENTNMMKVIEVESVQVQAKSRLVRVDEEAATLKANEAQALKDECESDLAEAIPALEAALSALNTLKPSDVTIVKSMKNPPSGVKLVMSAVCVMKEIKPEKITDPGGKGQKILDYWGPSKKLLGDMNFLRDLKVYDKDNIPVAVMTKIRSEYMSNPDFDPTKVAKASSAAEGLCKWITAMEVYDRVAKVVAPKKANLLEAQESLGATMALLSEKQAELKEVEDRLAALQRTFQEKTQEKAQLELQVELCASKLERAEKLIGGLGERRPGLHTVTVWSKAADDLQNIYDNLTGDVLISAGVIAYLGAFTSGFRQDCSGTWTKLCKSRGIPSSDDFS</sequence>
<dbReference type="InterPro" id="IPR013602">
    <property type="entry name" value="Dynein_heavy_linker"/>
</dbReference>
<dbReference type="FunFam" id="1.20.58.1120:FF:000005">
    <property type="entry name" value="Dynein, axonemal, heavy chain 12"/>
    <property type="match status" value="1"/>
</dbReference>
<dbReference type="GO" id="GO:0005930">
    <property type="term" value="C:axoneme"/>
    <property type="evidence" value="ECO:0007669"/>
    <property type="project" value="UniProtKB-SubCell"/>
</dbReference>
<dbReference type="Pfam" id="PF08393">
    <property type="entry name" value="DHC_N2"/>
    <property type="match status" value="2"/>
</dbReference>
<evidence type="ECO:0000256" key="13">
    <source>
        <dbReference type="SAM" id="Coils"/>
    </source>
</evidence>
<dbReference type="Pfam" id="PF12780">
    <property type="entry name" value="AAA_8"/>
    <property type="match status" value="1"/>
</dbReference>
<keyword evidence="20" id="KW-1185">Reference proteome</keyword>
<evidence type="ECO:0000256" key="8">
    <source>
        <dbReference type="ARBA" id="ARBA00023054"/>
    </source>
</evidence>
<dbReference type="InterPro" id="IPR024743">
    <property type="entry name" value="Dynein_HC_stalk"/>
</dbReference>
<evidence type="ECO:0000313" key="19">
    <source>
        <dbReference type="EMBL" id="KAJ8372019.1"/>
    </source>
</evidence>
<feature type="domain" description="Dynein heavy chain hydrolytic ATP-binding dynein motor region" evidence="16">
    <location>
        <begin position="721"/>
        <end position="766"/>
    </location>
</feature>
<dbReference type="Gene3D" id="3.20.180.20">
    <property type="entry name" value="Dynein heavy chain, N-terminal domain 2"/>
    <property type="match status" value="1"/>
</dbReference>
<evidence type="ECO:0000259" key="18">
    <source>
        <dbReference type="Pfam" id="PF12780"/>
    </source>
</evidence>
<keyword evidence="12" id="KW-0966">Cell projection</keyword>
<dbReference type="PANTHER" id="PTHR22878">
    <property type="entry name" value="DYNEIN HEAVY CHAIN 6, AXONEMAL-LIKE-RELATED"/>
    <property type="match status" value="1"/>
</dbReference>
<proteinExistence type="inferred from homology"/>
<dbReference type="GO" id="GO:0005874">
    <property type="term" value="C:microtubule"/>
    <property type="evidence" value="ECO:0007669"/>
    <property type="project" value="UniProtKB-KW"/>
</dbReference>
<protein>
    <recommendedName>
        <fullName evidence="21">Dynein heavy chain</fullName>
    </recommendedName>
</protein>
<dbReference type="Gene3D" id="1.20.58.1120">
    <property type="match status" value="1"/>
</dbReference>